<proteinExistence type="predicted"/>
<keyword evidence="1" id="KW-0812">Transmembrane</keyword>
<dbReference type="PANTHER" id="PTHR33975:SF2">
    <property type="entry name" value="MYELIN-ASSOCIATED OLIGODENDROCYTE BASIC PROTEIN"/>
    <property type="match status" value="1"/>
</dbReference>
<protein>
    <submittedName>
        <fullName evidence="2">Uncharacterized protein</fullName>
    </submittedName>
</protein>
<gene>
    <name evidence="2" type="ORF">M8C21_027536</name>
</gene>
<keyword evidence="1" id="KW-0472">Membrane</keyword>
<dbReference type="Proteomes" id="UP001206925">
    <property type="component" value="Unassembled WGS sequence"/>
</dbReference>
<dbReference type="InterPro" id="IPR010903">
    <property type="entry name" value="DUF1517"/>
</dbReference>
<keyword evidence="3" id="KW-1185">Reference proteome</keyword>
<evidence type="ECO:0000313" key="3">
    <source>
        <dbReference type="Proteomes" id="UP001206925"/>
    </source>
</evidence>
<evidence type="ECO:0000256" key="1">
    <source>
        <dbReference type="SAM" id="Phobius"/>
    </source>
</evidence>
<dbReference type="PIRSF" id="PIRSF037221">
    <property type="entry name" value="DUF1517"/>
    <property type="match status" value="1"/>
</dbReference>
<dbReference type="GO" id="GO:0009507">
    <property type="term" value="C:chloroplast"/>
    <property type="evidence" value="ECO:0007669"/>
    <property type="project" value="TreeGrafter"/>
</dbReference>
<dbReference type="Pfam" id="PF07466">
    <property type="entry name" value="DUF1517"/>
    <property type="match status" value="1"/>
</dbReference>
<comment type="caution">
    <text evidence="2">The sequence shown here is derived from an EMBL/GenBank/DDBJ whole genome shotgun (WGS) entry which is preliminary data.</text>
</comment>
<dbReference type="EMBL" id="JAMZMK010008826">
    <property type="protein sequence ID" value="KAI7738333.1"/>
    <property type="molecule type" value="Genomic_DNA"/>
</dbReference>
<dbReference type="AlphaFoldDB" id="A0AAD5CAE8"/>
<evidence type="ECO:0000313" key="2">
    <source>
        <dbReference type="EMBL" id="KAI7738333.1"/>
    </source>
</evidence>
<organism evidence="2 3">
    <name type="scientific">Ambrosia artemisiifolia</name>
    <name type="common">Common ragweed</name>
    <dbReference type="NCBI Taxonomy" id="4212"/>
    <lineage>
        <taxon>Eukaryota</taxon>
        <taxon>Viridiplantae</taxon>
        <taxon>Streptophyta</taxon>
        <taxon>Embryophyta</taxon>
        <taxon>Tracheophyta</taxon>
        <taxon>Spermatophyta</taxon>
        <taxon>Magnoliopsida</taxon>
        <taxon>eudicotyledons</taxon>
        <taxon>Gunneridae</taxon>
        <taxon>Pentapetalae</taxon>
        <taxon>asterids</taxon>
        <taxon>campanulids</taxon>
        <taxon>Asterales</taxon>
        <taxon>Asteraceae</taxon>
        <taxon>Asteroideae</taxon>
        <taxon>Heliantheae alliance</taxon>
        <taxon>Heliantheae</taxon>
        <taxon>Ambrosia</taxon>
    </lineage>
</organism>
<keyword evidence="1" id="KW-1133">Transmembrane helix</keyword>
<feature type="transmembrane region" description="Helical" evidence="1">
    <location>
        <begin position="109"/>
        <end position="128"/>
    </location>
</feature>
<reference evidence="2" key="1">
    <citation type="submission" date="2022-06" db="EMBL/GenBank/DDBJ databases">
        <title>Uncovering the hologenomic basis of an extraordinary plant invasion.</title>
        <authorList>
            <person name="Bieker V.C."/>
            <person name="Martin M.D."/>
            <person name="Gilbert T."/>
            <person name="Hodgins K."/>
            <person name="Battlay P."/>
            <person name="Petersen B."/>
            <person name="Wilson J."/>
        </authorList>
    </citation>
    <scope>NUCLEOTIDE SEQUENCE</scope>
    <source>
        <strain evidence="2">AA19_3_7</strain>
        <tissue evidence="2">Leaf</tissue>
    </source>
</reference>
<dbReference type="InterPro" id="IPR053023">
    <property type="entry name" value="FLAP_modulator"/>
</dbReference>
<dbReference type="PANTHER" id="PTHR33975">
    <property type="entry name" value="MYELIN-ASSOCIATED OLIGODENDROCYTE BASIC PROTEIN"/>
    <property type="match status" value="1"/>
</dbReference>
<name>A0AAD5CAE8_AMBAR</name>
<sequence>MALTPFMLECNYNSSHLLLQSSYLRPLRSLLGLLFLYDHHRSLVAMAASGGSMGGSDFSSSDDHSYNDYNYSCSGPTYYSSSGGYSRRTNSRAPKKEANEVEPMRLQEAVGVIVIVLLFLLIFVYAPGRDSAKTSVVKLQVGSLATGRSLQRDLNRIAEVADTSTNKGWHFVLQESILSLLRHSHDCISGYSSVDVKRSVVDCEKRFNQISIEERGKFDEQTLVNVNNIRKKSATSQSSNWLPNEYIVVTIIVAARGVPELPPIKSSEQLKNALQKMASIPSSNIMGVQVLWTPQKEDDSLTEQKMLKDYPMLHPL</sequence>
<accession>A0AAD5CAE8</accession>